<dbReference type="InterPro" id="IPR036388">
    <property type="entry name" value="WH-like_DNA-bd_sf"/>
</dbReference>
<keyword evidence="3" id="KW-0731">Sigma factor</keyword>
<reference evidence="7" key="1">
    <citation type="journal article" date="2014" name="Int. J. Syst. Evol. Microbiol.">
        <title>Complete genome sequence of Corynebacterium casei LMG S-19264T (=DSM 44701T), isolated from a smear-ripened cheese.</title>
        <authorList>
            <consortium name="US DOE Joint Genome Institute (JGI-PGF)"/>
            <person name="Walter F."/>
            <person name="Albersmeier A."/>
            <person name="Kalinowski J."/>
            <person name="Ruckert C."/>
        </authorList>
    </citation>
    <scope>NUCLEOTIDE SEQUENCE</scope>
    <source>
        <strain evidence="7">KCTC 22169</strain>
    </source>
</reference>
<dbReference type="InterPro" id="IPR013325">
    <property type="entry name" value="RNA_pol_sigma_r2"/>
</dbReference>
<dbReference type="InterPro" id="IPR014284">
    <property type="entry name" value="RNA_pol_sigma-70_dom"/>
</dbReference>
<keyword evidence="2" id="KW-0805">Transcription regulation</keyword>
<organism evidence="7 8">
    <name type="scientific">Saccharospirillum salsuginis</name>
    <dbReference type="NCBI Taxonomy" id="418750"/>
    <lineage>
        <taxon>Bacteria</taxon>
        <taxon>Pseudomonadati</taxon>
        <taxon>Pseudomonadota</taxon>
        <taxon>Gammaproteobacteria</taxon>
        <taxon>Oceanospirillales</taxon>
        <taxon>Saccharospirillaceae</taxon>
        <taxon>Saccharospirillum</taxon>
    </lineage>
</organism>
<dbReference type="GO" id="GO:0006352">
    <property type="term" value="P:DNA-templated transcription initiation"/>
    <property type="evidence" value="ECO:0007669"/>
    <property type="project" value="InterPro"/>
</dbReference>
<gene>
    <name evidence="7" type="ORF">GCM10007392_07190</name>
</gene>
<dbReference type="InterPro" id="IPR007627">
    <property type="entry name" value="RNA_pol_sigma70_r2"/>
</dbReference>
<feature type="domain" description="RNA polymerase sigma-70 region 2" evidence="5">
    <location>
        <begin position="39"/>
        <end position="105"/>
    </location>
</feature>
<dbReference type="GO" id="GO:0003677">
    <property type="term" value="F:DNA binding"/>
    <property type="evidence" value="ECO:0007669"/>
    <property type="project" value="InterPro"/>
</dbReference>
<dbReference type="Proteomes" id="UP000626148">
    <property type="component" value="Unassembled WGS sequence"/>
</dbReference>
<evidence type="ECO:0000313" key="8">
    <source>
        <dbReference type="Proteomes" id="UP000626148"/>
    </source>
</evidence>
<evidence type="ECO:0000313" key="7">
    <source>
        <dbReference type="EMBL" id="GGX43060.1"/>
    </source>
</evidence>
<reference evidence="7" key="2">
    <citation type="submission" date="2020-09" db="EMBL/GenBank/DDBJ databases">
        <authorList>
            <person name="Sun Q."/>
            <person name="Kim S."/>
        </authorList>
    </citation>
    <scope>NUCLEOTIDE SEQUENCE</scope>
    <source>
        <strain evidence="7">KCTC 22169</strain>
    </source>
</reference>
<dbReference type="PANTHER" id="PTHR43133:SF51">
    <property type="entry name" value="RNA POLYMERASE SIGMA FACTOR"/>
    <property type="match status" value="1"/>
</dbReference>
<dbReference type="Pfam" id="PF08281">
    <property type="entry name" value="Sigma70_r4_2"/>
    <property type="match status" value="1"/>
</dbReference>
<evidence type="ECO:0000256" key="4">
    <source>
        <dbReference type="ARBA" id="ARBA00023163"/>
    </source>
</evidence>
<dbReference type="Gene3D" id="1.10.1740.10">
    <property type="match status" value="1"/>
</dbReference>
<name>A0A918N7D5_9GAMM</name>
<keyword evidence="4" id="KW-0804">Transcription</keyword>
<comment type="similarity">
    <text evidence="1">Belongs to the sigma-70 factor family. ECF subfamily.</text>
</comment>
<sequence>MQAVRCNRFGNGRIYECMTNDRTLVTQALDGSAEGFKQLVAQHQALVWHVVYRMVHNEEDARELSQDVFLRVFQRLGQFRFESSLATWIGRIAYSRAVRHLERKRLPLVADEDAVLAVPDPGADSDPLVGTDRARNRARVQAALSRLAPLPRTIVSLYHLQGLTTAEIALMTDLPAGTVKSHLFRARQSLKTWLTEEEIT</sequence>
<dbReference type="PANTHER" id="PTHR43133">
    <property type="entry name" value="RNA POLYMERASE ECF-TYPE SIGMA FACTO"/>
    <property type="match status" value="1"/>
</dbReference>
<dbReference type="InterPro" id="IPR013249">
    <property type="entry name" value="RNA_pol_sigma70_r4_t2"/>
</dbReference>
<protein>
    <submittedName>
        <fullName evidence="7">RNA polymerase subunit sigma-24</fullName>
    </submittedName>
</protein>
<dbReference type="EMBL" id="BMXR01000002">
    <property type="protein sequence ID" value="GGX43060.1"/>
    <property type="molecule type" value="Genomic_DNA"/>
</dbReference>
<dbReference type="SUPFAM" id="SSF88946">
    <property type="entry name" value="Sigma2 domain of RNA polymerase sigma factors"/>
    <property type="match status" value="1"/>
</dbReference>
<dbReference type="InterPro" id="IPR013324">
    <property type="entry name" value="RNA_pol_sigma_r3/r4-like"/>
</dbReference>
<accession>A0A918N7D5</accession>
<keyword evidence="8" id="KW-1185">Reference proteome</keyword>
<proteinExistence type="inferred from homology"/>
<dbReference type="SUPFAM" id="SSF88659">
    <property type="entry name" value="Sigma3 and sigma4 domains of RNA polymerase sigma factors"/>
    <property type="match status" value="1"/>
</dbReference>
<evidence type="ECO:0000256" key="1">
    <source>
        <dbReference type="ARBA" id="ARBA00010641"/>
    </source>
</evidence>
<dbReference type="Pfam" id="PF04542">
    <property type="entry name" value="Sigma70_r2"/>
    <property type="match status" value="1"/>
</dbReference>
<dbReference type="Gene3D" id="1.10.10.10">
    <property type="entry name" value="Winged helix-like DNA-binding domain superfamily/Winged helix DNA-binding domain"/>
    <property type="match status" value="1"/>
</dbReference>
<feature type="domain" description="RNA polymerase sigma factor 70 region 4 type 2" evidence="6">
    <location>
        <begin position="138"/>
        <end position="190"/>
    </location>
</feature>
<dbReference type="GO" id="GO:0016987">
    <property type="term" value="F:sigma factor activity"/>
    <property type="evidence" value="ECO:0007669"/>
    <property type="project" value="UniProtKB-KW"/>
</dbReference>
<comment type="caution">
    <text evidence="7">The sequence shown here is derived from an EMBL/GenBank/DDBJ whole genome shotgun (WGS) entry which is preliminary data.</text>
</comment>
<dbReference type="CDD" id="cd06171">
    <property type="entry name" value="Sigma70_r4"/>
    <property type="match status" value="1"/>
</dbReference>
<evidence type="ECO:0000259" key="5">
    <source>
        <dbReference type="Pfam" id="PF04542"/>
    </source>
</evidence>
<dbReference type="NCBIfam" id="TIGR02937">
    <property type="entry name" value="sigma70-ECF"/>
    <property type="match status" value="1"/>
</dbReference>
<evidence type="ECO:0000256" key="2">
    <source>
        <dbReference type="ARBA" id="ARBA00023015"/>
    </source>
</evidence>
<dbReference type="InterPro" id="IPR039425">
    <property type="entry name" value="RNA_pol_sigma-70-like"/>
</dbReference>
<dbReference type="AlphaFoldDB" id="A0A918N7D5"/>
<evidence type="ECO:0000256" key="3">
    <source>
        <dbReference type="ARBA" id="ARBA00023082"/>
    </source>
</evidence>
<evidence type="ECO:0000259" key="6">
    <source>
        <dbReference type="Pfam" id="PF08281"/>
    </source>
</evidence>